<name>A0A512SVI4_9MICO</name>
<proteinExistence type="predicted"/>
<sequence>MLGVVAVLTVVALALGAWLVLGRDGGPSSSQVAAATPEGSLTFSIPQGWRTLPCESDEGDCVRVTSPGMAAEEAATVSFLPPNPIEGTPVDLLANPDVTVPGAVRVTVDGLPAARIDPTSDGQDTTLVAGRARVEAGHLFMVVCPVGADAGRSRTVCEQVLRTLRVTR</sequence>
<comment type="caution">
    <text evidence="1">The sequence shown here is derived from an EMBL/GenBank/DDBJ whole genome shotgun (WGS) entry which is preliminary data.</text>
</comment>
<gene>
    <name evidence="1" type="ORF">KLO01_00170</name>
</gene>
<protein>
    <submittedName>
        <fullName evidence="1">Uncharacterized protein</fullName>
    </submittedName>
</protein>
<organism evidence="1 2">
    <name type="scientific">Knoellia locipacati</name>
    <dbReference type="NCBI Taxonomy" id="882824"/>
    <lineage>
        <taxon>Bacteria</taxon>
        <taxon>Bacillati</taxon>
        <taxon>Actinomycetota</taxon>
        <taxon>Actinomycetes</taxon>
        <taxon>Micrococcales</taxon>
        <taxon>Intrasporangiaceae</taxon>
        <taxon>Knoellia</taxon>
    </lineage>
</organism>
<dbReference type="AlphaFoldDB" id="A0A512SVI4"/>
<evidence type="ECO:0000313" key="2">
    <source>
        <dbReference type="Proteomes" id="UP000321793"/>
    </source>
</evidence>
<dbReference type="Proteomes" id="UP000321793">
    <property type="component" value="Unassembled WGS sequence"/>
</dbReference>
<reference evidence="1 2" key="1">
    <citation type="submission" date="2019-07" db="EMBL/GenBank/DDBJ databases">
        <title>Whole genome shotgun sequence of Knoellia locipacati NBRC 109775.</title>
        <authorList>
            <person name="Hosoyama A."/>
            <person name="Uohara A."/>
            <person name="Ohji S."/>
            <person name="Ichikawa N."/>
        </authorList>
    </citation>
    <scope>NUCLEOTIDE SEQUENCE [LARGE SCALE GENOMIC DNA]</scope>
    <source>
        <strain evidence="1 2">NBRC 109775</strain>
    </source>
</reference>
<dbReference type="EMBL" id="BKBA01000001">
    <property type="protein sequence ID" value="GEQ11970.1"/>
    <property type="molecule type" value="Genomic_DNA"/>
</dbReference>
<accession>A0A512SVI4</accession>
<keyword evidence="2" id="KW-1185">Reference proteome</keyword>
<evidence type="ECO:0000313" key="1">
    <source>
        <dbReference type="EMBL" id="GEQ11970.1"/>
    </source>
</evidence>